<keyword evidence="4" id="KW-0812">Transmembrane</keyword>
<sequence length="563" mass="64854">MKSEWMITLLTAGGILILCTAMIIWDKIRQRKWFLRHLKQRWGTIPDREYTQEELESISHYARRHEGEPFMIDDITWNDLQMDEIFIRMNNTLSSCGEDVLYQMLRQPQMHREVLEERERLIAYFQTHEEERIQVLTRVKEVKKIWKMSIADYIDALKDVDRTGRAKYPMLAGLSVAAIIATLIKPIPCMFLLLLMLCVSAVVHTRDSKKIEPYLNCFVCILRLLRAADQFEKLDNPVIQTYLDRIREGRKKMKSFRRGAFLVASTNSVQDGLEAIVVSYLRIIFQVDFIKFYSMLKHVEGNEAIIEDMYQAIGELDALIAVASFRESLPYYSLPEFTETDNAEGASLEVEELYHPLIADPVVNGIRMQRGVLITGSNASGKSTFLKTIAINTILAQTVHTCIAKQHRGSFLKVLTSMALRDNLAGGESYYMVEIRSLKRILEECEKPEPVLCIVDEVLRGTNTIERIAASSQILHSLAKPKVLAMAATHDIELSYILEKEYDNYHFEEEIQEKDVVFDYKLRTGRAMTRNAIRLLAMIGYDPKIIEAAQESAKQFEETGVWK</sequence>
<dbReference type="OrthoDB" id="9802448at2"/>
<keyword evidence="4" id="KW-0472">Membrane</keyword>
<evidence type="ECO:0000256" key="1">
    <source>
        <dbReference type="ARBA" id="ARBA00022741"/>
    </source>
</evidence>
<reference evidence="6 7" key="1">
    <citation type="submission" date="2019-01" db="EMBL/GenBank/DDBJ databases">
        <title>Blautia sp. nov. KGMB01111 isolated human feces.</title>
        <authorList>
            <person name="Park J.-E."/>
            <person name="Kim J.-S."/>
            <person name="Park S.-H."/>
        </authorList>
    </citation>
    <scope>NUCLEOTIDE SEQUENCE [LARGE SCALE GENOMIC DNA]</scope>
    <source>
        <strain evidence="6 7">KGMB01111</strain>
    </source>
</reference>
<keyword evidence="3" id="KW-0238">DNA-binding</keyword>
<dbReference type="SUPFAM" id="SSF48334">
    <property type="entry name" value="DNA repair protein MutS, domain III"/>
    <property type="match status" value="1"/>
</dbReference>
<dbReference type="InterPro" id="IPR036187">
    <property type="entry name" value="DNA_mismatch_repair_MutS_sf"/>
</dbReference>
<dbReference type="SUPFAM" id="SSF52540">
    <property type="entry name" value="P-loop containing nucleoside triphosphate hydrolases"/>
    <property type="match status" value="1"/>
</dbReference>
<keyword evidence="4" id="KW-1133">Transmembrane helix</keyword>
<evidence type="ECO:0000256" key="4">
    <source>
        <dbReference type="SAM" id="Phobius"/>
    </source>
</evidence>
<dbReference type="GO" id="GO:0030983">
    <property type="term" value="F:mismatched DNA binding"/>
    <property type="evidence" value="ECO:0007669"/>
    <property type="project" value="InterPro"/>
</dbReference>
<dbReference type="GO" id="GO:0005829">
    <property type="term" value="C:cytosol"/>
    <property type="evidence" value="ECO:0007669"/>
    <property type="project" value="TreeGrafter"/>
</dbReference>
<evidence type="ECO:0000256" key="2">
    <source>
        <dbReference type="ARBA" id="ARBA00022840"/>
    </source>
</evidence>
<evidence type="ECO:0000259" key="5">
    <source>
        <dbReference type="SMART" id="SM00534"/>
    </source>
</evidence>
<feature type="domain" description="DNA mismatch repair proteins mutS family" evidence="5">
    <location>
        <begin position="369"/>
        <end position="554"/>
    </location>
</feature>
<dbReference type="PANTHER" id="PTHR11361">
    <property type="entry name" value="DNA MISMATCH REPAIR PROTEIN MUTS FAMILY MEMBER"/>
    <property type="match status" value="1"/>
</dbReference>
<proteinExistence type="predicted"/>
<feature type="transmembrane region" description="Helical" evidence="4">
    <location>
        <begin position="171"/>
        <end position="203"/>
    </location>
</feature>
<organism evidence="6 7">
    <name type="scientific">Blautia faecicola</name>
    <dbReference type="NCBI Taxonomy" id="2509240"/>
    <lineage>
        <taxon>Bacteria</taxon>
        <taxon>Bacillati</taxon>
        <taxon>Bacillota</taxon>
        <taxon>Clostridia</taxon>
        <taxon>Lachnospirales</taxon>
        <taxon>Lachnospiraceae</taxon>
        <taxon>Blautia</taxon>
    </lineage>
</organism>
<dbReference type="SMART" id="SM00534">
    <property type="entry name" value="MUTSac"/>
    <property type="match status" value="1"/>
</dbReference>
<name>A0A4Q1RGP5_9FIRM</name>
<dbReference type="Gene3D" id="1.10.1420.10">
    <property type="match status" value="1"/>
</dbReference>
<dbReference type="AlphaFoldDB" id="A0A4Q1RGP5"/>
<evidence type="ECO:0000313" key="6">
    <source>
        <dbReference type="EMBL" id="RXS74814.1"/>
    </source>
</evidence>
<dbReference type="InterPro" id="IPR045076">
    <property type="entry name" value="MutS"/>
</dbReference>
<dbReference type="EMBL" id="SDKC01000001">
    <property type="protein sequence ID" value="RXS74814.1"/>
    <property type="molecule type" value="Genomic_DNA"/>
</dbReference>
<gene>
    <name evidence="6" type="ORF">ETP43_06005</name>
</gene>
<dbReference type="RefSeq" id="WP_129257387.1">
    <property type="nucleotide sequence ID" value="NZ_SDKC01000001.1"/>
</dbReference>
<dbReference type="GO" id="GO:0006298">
    <property type="term" value="P:mismatch repair"/>
    <property type="evidence" value="ECO:0007669"/>
    <property type="project" value="InterPro"/>
</dbReference>
<evidence type="ECO:0000256" key="3">
    <source>
        <dbReference type="ARBA" id="ARBA00023125"/>
    </source>
</evidence>
<dbReference type="GO" id="GO:0005524">
    <property type="term" value="F:ATP binding"/>
    <property type="evidence" value="ECO:0007669"/>
    <property type="project" value="UniProtKB-KW"/>
</dbReference>
<evidence type="ECO:0000313" key="7">
    <source>
        <dbReference type="Proteomes" id="UP000290106"/>
    </source>
</evidence>
<dbReference type="GO" id="GO:0140664">
    <property type="term" value="F:ATP-dependent DNA damage sensor activity"/>
    <property type="evidence" value="ECO:0007669"/>
    <property type="project" value="InterPro"/>
</dbReference>
<dbReference type="InterPro" id="IPR027417">
    <property type="entry name" value="P-loop_NTPase"/>
</dbReference>
<dbReference type="InterPro" id="IPR000432">
    <property type="entry name" value="DNA_mismatch_repair_MutS_C"/>
</dbReference>
<accession>A0A4Q1RGP5</accession>
<keyword evidence="1" id="KW-0547">Nucleotide-binding</keyword>
<keyword evidence="7" id="KW-1185">Reference proteome</keyword>
<dbReference type="PANTHER" id="PTHR11361:SF152">
    <property type="entry name" value="DNA MISMATCH REPAIR PROTEIN"/>
    <property type="match status" value="1"/>
</dbReference>
<keyword evidence="2" id="KW-0067">ATP-binding</keyword>
<dbReference type="Proteomes" id="UP000290106">
    <property type="component" value="Unassembled WGS sequence"/>
</dbReference>
<dbReference type="Pfam" id="PF00488">
    <property type="entry name" value="MutS_V"/>
    <property type="match status" value="1"/>
</dbReference>
<dbReference type="Gene3D" id="3.40.50.300">
    <property type="entry name" value="P-loop containing nucleotide triphosphate hydrolases"/>
    <property type="match status" value="1"/>
</dbReference>
<protein>
    <recommendedName>
        <fullName evidence="5">DNA mismatch repair proteins mutS family domain-containing protein</fullName>
    </recommendedName>
</protein>
<feature type="transmembrane region" description="Helical" evidence="4">
    <location>
        <begin position="6"/>
        <end position="25"/>
    </location>
</feature>
<comment type="caution">
    <text evidence="6">The sequence shown here is derived from an EMBL/GenBank/DDBJ whole genome shotgun (WGS) entry which is preliminary data.</text>
</comment>